<evidence type="ECO:0000313" key="1">
    <source>
        <dbReference type="EMBL" id="KRY45584.1"/>
    </source>
</evidence>
<proteinExistence type="predicted"/>
<name>A0A0V1C8K8_TRIBR</name>
<reference evidence="1 2" key="1">
    <citation type="submission" date="2015-01" db="EMBL/GenBank/DDBJ databases">
        <title>Evolution of Trichinella species and genotypes.</title>
        <authorList>
            <person name="Korhonen P.K."/>
            <person name="Edoardo P."/>
            <person name="Giuseppe L.R."/>
            <person name="Gasser R.B."/>
        </authorList>
    </citation>
    <scope>NUCLEOTIDE SEQUENCE [LARGE SCALE GENOMIC DNA]</scope>
    <source>
        <strain evidence="1">ISS120</strain>
    </source>
</reference>
<gene>
    <name evidence="1" type="ORF">T03_9256</name>
</gene>
<keyword evidence="2" id="KW-1185">Reference proteome</keyword>
<dbReference type="OrthoDB" id="10596623at2759"/>
<dbReference type="EMBL" id="JYDI01000346">
    <property type="protein sequence ID" value="KRY45584.1"/>
    <property type="molecule type" value="Genomic_DNA"/>
</dbReference>
<evidence type="ECO:0000313" key="2">
    <source>
        <dbReference type="Proteomes" id="UP000054653"/>
    </source>
</evidence>
<accession>A0A0V1C8K8</accession>
<dbReference type="Proteomes" id="UP000054653">
    <property type="component" value="Unassembled WGS sequence"/>
</dbReference>
<sequence>MQTHILVCLIDLYCTNKQTNVNKNEQNENRAVYSNLVIFETISRNEIVEVEQCTVLSIRIATSEGLGYLRRFPMDDSIDSDHNIPPPNSPFVWIQFKYTNQSRCQDEFLLLFKVLKRHLQLFVEKQNYCYPDQNF</sequence>
<protein>
    <submittedName>
        <fullName evidence="1">Uncharacterized protein</fullName>
    </submittedName>
</protein>
<dbReference type="AlphaFoldDB" id="A0A0V1C8K8"/>
<organism evidence="1 2">
    <name type="scientific">Trichinella britovi</name>
    <name type="common">Parasitic roundworm</name>
    <dbReference type="NCBI Taxonomy" id="45882"/>
    <lineage>
        <taxon>Eukaryota</taxon>
        <taxon>Metazoa</taxon>
        <taxon>Ecdysozoa</taxon>
        <taxon>Nematoda</taxon>
        <taxon>Enoplea</taxon>
        <taxon>Dorylaimia</taxon>
        <taxon>Trichinellida</taxon>
        <taxon>Trichinellidae</taxon>
        <taxon>Trichinella</taxon>
    </lineage>
</organism>
<comment type="caution">
    <text evidence="1">The sequence shown here is derived from an EMBL/GenBank/DDBJ whole genome shotgun (WGS) entry which is preliminary data.</text>
</comment>